<feature type="domain" description="ResB-like" evidence="7">
    <location>
        <begin position="79"/>
        <end position="329"/>
    </location>
</feature>
<organism evidence="8 9">
    <name type="scientific">Sutterella wadsworthensis HGA0223</name>
    <dbReference type="NCBI Taxonomy" id="1203554"/>
    <lineage>
        <taxon>Bacteria</taxon>
        <taxon>Pseudomonadati</taxon>
        <taxon>Pseudomonadota</taxon>
        <taxon>Betaproteobacteria</taxon>
        <taxon>Burkholderiales</taxon>
        <taxon>Sutterellaceae</taxon>
        <taxon>Sutterella</taxon>
    </lineage>
</organism>
<name>S3CF20_9BURK</name>
<evidence type="ECO:0000256" key="2">
    <source>
        <dbReference type="ARBA" id="ARBA00022692"/>
    </source>
</evidence>
<evidence type="ECO:0000313" key="9">
    <source>
        <dbReference type="Proteomes" id="UP000014400"/>
    </source>
</evidence>
<evidence type="ECO:0000256" key="6">
    <source>
        <dbReference type="SAM" id="Phobius"/>
    </source>
</evidence>
<keyword evidence="5 6" id="KW-0472">Membrane</keyword>
<dbReference type="InterPro" id="IPR023494">
    <property type="entry name" value="Cyt_c_bgen_Ccs1/CcsB/ResB"/>
</dbReference>
<evidence type="ECO:0000256" key="5">
    <source>
        <dbReference type="ARBA" id="ARBA00023136"/>
    </source>
</evidence>
<keyword evidence="3" id="KW-0201">Cytochrome c-type biogenesis</keyword>
<accession>S3CF20</accession>
<dbReference type="PATRIC" id="fig|1203554.3.peg.1442"/>
<dbReference type="eggNOG" id="COG1333">
    <property type="taxonomic scope" value="Bacteria"/>
</dbReference>
<dbReference type="InterPro" id="IPR007816">
    <property type="entry name" value="ResB-like_domain"/>
</dbReference>
<feature type="transmembrane region" description="Helical" evidence="6">
    <location>
        <begin position="79"/>
        <end position="101"/>
    </location>
</feature>
<evidence type="ECO:0000259" key="7">
    <source>
        <dbReference type="Pfam" id="PF05140"/>
    </source>
</evidence>
<dbReference type="AlphaFoldDB" id="S3CF20"/>
<gene>
    <name evidence="8" type="ORF">HMPREF1476_01380</name>
</gene>
<evidence type="ECO:0000313" key="8">
    <source>
        <dbReference type="EMBL" id="EPD99109.1"/>
    </source>
</evidence>
<proteinExistence type="predicted"/>
<dbReference type="PANTHER" id="PTHR31566:SF5">
    <property type="entry name" value="RESB-LIKE DOMAIN-CONTAINING PROTEIN"/>
    <property type="match status" value="1"/>
</dbReference>
<keyword evidence="9" id="KW-1185">Reference proteome</keyword>
<sequence>MSHLFTNLRCIPLSVLLAFIGGVLLVGSSGMETLKNFAYRPYIADILAVLKIVGSTAAALSLVLYLIRRTRAPFTRQSLAMIGLHAGLLAMVVSMGLDFALGFKGFVYIREGESAATWFDDAGNERPLGFLVQCLNFKLDVYPGTTRPERYASTIRFSSSRDDTVPASSLLLAVNSPQSYQGVTFYQQDCGLAPRKDSAVEVNVAVRDREMSYLIAIGEPIQLTDGTFLLIEDFSPTITFVKGRPQTIDADQMRNPGYLIRLVRPSGEDLSHWVMPYQNAKWIEDDLVIEVGDFKNLEYTVLSVAKTPFAWLFYAGGLVAGLSLLLYTFITFGSRSFSEASHEY</sequence>
<dbReference type="GO" id="GO:0017004">
    <property type="term" value="P:cytochrome complex assembly"/>
    <property type="evidence" value="ECO:0007669"/>
    <property type="project" value="UniProtKB-KW"/>
</dbReference>
<feature type="transmembrane region" description="Helical" evidence="6">
    <location>
        <begin position="46"/>
        <end position="67"/>
    </location>
</feature>
<protein>
    <recommendedName>
        <fullName evidence="7">ResB-like domain-containing protein</fullName>
    </recommendedName>
</protein>
<dbReference type="GO" id="GO:0016020">
    <property type="term" value="C:membrane"/>
    <property type="evidence" value="ECO:0007669"/>
    <property type="project" value="UniProtKB-SubCell"/>
</dbReference>
<dbReference type="STRING" id="1203554.HMPREF1476_01380"/>
<comment type="subcellular location">
    <subcellularLocation>
        <location evidence="1">Membrane</location>
        <topology evidence="1">Multi-pass membrane protein</topology>
    </subcellularLocation>
</comment>
<dbReference type="Proteomes" id="UP000014400">
    <property type="component" value="Unassembled WGS sequence"/>
</dbReference>
<dbReference type="EMBL" id="ATCF01000018">
    <property type="protein sequence ID" value="EPD99109.1"/>
    <property type="molecule type" value="Genomic_DNA"/>
</dbReference>
<keyword evidence="4 6" id="KW-1133">Transmembrane helix</keyword>
<dbReference type="Pfam" id="PF05140">
    <property type="entry name" value="ResB"/>
    <property type="match status" value="1"/>
</dbReference>
<dbReference type="PANTHER" id="PTHR31566">
    <property type="entry name" value="CYTOCHROME C BIOGENESIS PROTEIN CCS1, CHLOROPLASTIC"/>
    <property type="match status" value="1"/>
</dbReference>
<keyword evidence="2 6" id="KW-0812">Transmembrane</keyword>
<feature type="transmembrane region" description="Helical" evidence="6">
    <location>
        <begin position="309"/>
        <end position="330"/>
    </location>
</feature>
<dbReference type="RefSeq" id="WP_016474600.1">
    <property type="nucleotide sequence ID" value="NZ_KE150480.1"/>
</dbReference>
<reference evidence="8 9" key="1">
    <citation type="submission" date="2013-04" db="EMBL/GenBank/DDBJ databases">
        <title>The Genome Sequence of Sutterella wadsworthensis HGA0223.</title>
        <authorList>
            <consortium name="The Broad Institute Genomics Platform"/>
            <person name="Earl A."/>
            <person name="Ward D."/>
            <person name="Feldgarden M."/>
            <person name="Gevers D."/>
            <person name="Schmidt T.M."/>
            <person name="Dover J."/>
            <person name="Dai D."/>
            <person name="Walker B."/>
            <person name="Young S."/>
            <person name="Zeng Q."/>
            <person name="Gargeya S."/>
            <person name="Fitzgerald M."/>
            <person name="Haas B."/>
            <person name="Abouelleil A."/>
            <person name="Allen A.W."/>
            <person name="Alvarado L."/>
            <person name="Arachchi H.M."/>
            <person name="Berlin A.M."/>
            <person name="Chapman S.B."/>
            <person name="Gainer-Dewar J."/>
            <person name="Goldberg J."/>
            <person name="Griggs A."/>
            <person name="Gujja S."/>
            <person name="Hansen M."/>
            <person name="Howarth C."/>
            <person name="Imamovic A."/>
            <person name="Ireland A."/>
            <person name="Larimer J."/>
            <person name="McCowan C."/>
            <person name="Murphy C."/>
            <person name="Pearson M."/>
            <person name="Poon T.W."/>
            <person name="Priest M."/>
            <person name="Roberts A."/>
            <person name="Saif S."/>
            <person name="Shea T."/>
            <person name="Sisk P."/>
            <person name="Sykes S."/>
            <person name="Wortman J."/>
            <person name="Nusbaum C."/>
            <person name="Birren B."/>
        </authorList>
    </citation>
    <scope>NUCLEOTIDE SEQUENCE [LARGE SCALE GENOMIC DNA]</scope>
    <source>
        <strain evidence="8 9">HGA0223</strain>
    </source>
</reference>
<comment type="caution">
    <text evidence="8">The sequence shown here is derived from an EMBL/GenBank/DDBJ whole genome shotgun (WGS) entry which is preliminary data.</text>
</comment>
<dbReference type="HOGENOM" id="CLU_806377_0_0_4"/>
<evidence type="ECO:0000256" key="4">
    <source>
        <dbReference type="ARBA" id="ARBA00022989"/>
    </source>
</evidence>
<evidence type="ECO:0000256" key="1">
    <source>
        <dbReference type="ARBA" id="ARBA00004141"/>
    </source>
</evidence>
<evidence type="ECO:0000256" key="3">
    <source>
        <dbReference type="ARBA" id="ARBA00022748"/>
    </source>
</evidence>